<dbReference type="RefSeq" id="WP_146994102.1">
    <property type="nucleotide sequence ID" value="NZ_BJTX01000011.1"/>
</dbReference>
<protein>
    <submittedName>
        <fullName evidence="1">Uncharacterized protein</fullName>
    </submittedName>
</protein>
<accession>A0A5P8M634</accession>
<evidence type="ECO:0000313" key="1">
    <source>
        <dbReference type="EMBL" id="QFR23966.1"/>
    </source>
</evidence>
<gene>
    <name evidence="1" type="ORF">D1010_11475</name>
</gene>
<organism evidence="1 2">
    <name type="scientific">Schleiferilactobacillus harbinensis</name>
    <dbReference type="NCBI Taxonomy" id="304207"/>
    <lineage>
        <taxon>Bacteria</taxon>
        <taxon>Bacillati</taxon>
        <taxon>Bacillota</taxon>
        <taxon>Bacilli</taxon>
        <taxon>Lactobacillales</taxon>
        <taxon>Lactobacillaceae</taxon>
        <taxon>Schleiferilactobacillus</taxon>
    </lineage>
</organism>
<reference evidence="1 2" key="1">
    <citation type="submission" date="2019-10" db="EMBL/GenBank/DDBJ databases">
        <title>The completed genome of Lactobacillus harbinensis M1.</title>
        <authorList>
            <person name="Zheng Y."/>
        </authorList>
    </citation>
    <scope>NUCLEOTIDE SEQUENCE [LARGE SCALE GENOMIC DNA]</scope>
    <source>
        <strain evidence="1 2">M1</strain>
    </source>
</reference>
<dbReference type="AlphaFoldDB" id="A0A5P8M634"/>
<dbReference type="KEGG" id="lhb:D1010_11475"/>
<evidence type="ECO:0000313" key="2">
    <source>
        <dbReference type="Proteomes" id="UP000326779"/>
    </source>
</evidence>
<name>A0A5P8M634_9LACO</name>
<sequence>MARHRRRLQHVGQIVSADCMRQYVAHAQLEDLQFVQQLIDERTEEILAEQGAGEFPAFARLAQKRQDQLVVLQRLIDHEQGRGYYQKHATAPSFFHDYLRDYPTDAIFDATHELWDIDDALRRMQAAIGPIIQWQRRIRKAGFTINQTRHSQRSLSVYLYLPIHQAEAFAIVFGQNFDVPRFLDMVAHRPTDPEFSVRLSDHVTGLYYNQREGAQRRYREADINLYV</sequence>
<dbReference type="EMBL" id="CP045143">
    <property type="protein sequence ID" value="QFR23966.1"/>
    <property type="molecule type" value="Genomic_DNA"/>
</dbReference>
<proteinExistence type="predicted"/>
<dbReference type="Proteomes" id="UP000326779">
    <property type="component" value="Chromosome"/>
</dbReference>